<dbReference type="EMBL" id="CAEZXV010000009">
    <property type="protein sequence ID" value="CAB4693994.1"/>
    <property type="molecule type" value="Genomic_DNA"/>
</dbReference>
<dbReference type="AlphaFoldDB" id="A0A6J6PC92"/>
<dbReference type="PROSITE" id="PS51746">
    <property type="entry name" value="PPM_2"/>
    <property type="match status" value="1"/>
</dbReference>
<dbReference type="InterPro" id="IPR036457">
    <property type="entry name" value="PPM-type-like_dom_sf"/>
</dbReference>
<dbReference type="Pfam" id="PF13672">
    <property type="entry name" value="PP2C_2"/>
    <property type="match status" value="1"/>
</dbReference>
<sequence>MSLAFKVFALSDLGLHREGNEDSGLVSAKLIAVADGMGGHAGGEVASRIAIKSLVESESGADALLTVAGKINKQILDASTKEPDLVGMGTTLTALQINGDVAELLHVGDSRCYAFSGGKLNQLSNDHTVMQELIDQGRITPEEAINHPQRSLLTQALMGDSQVNPLLQLYPITIGDQFLLCSDGLTAVLSDLEISKIIKKNSGQELVELLVTETKAKGAPDNVTVIWAEVVLEDQASATEFIGAANG</sequence>
<name>A0A6J6PC92_9ZZZZ</name>
<dbReference type="SUPFAM" id="SSF81606">
    <property type="entry name" value="PP2C-like"/>
    <property type="match status" value="1"/>
</dbReference>
<dbReference type="InterPro" id="IPR001932">
    <property type="entry name" value="PPM-type_phosphatase-like_dom"/>
</dbReference>
<dbReference type="SMART" id="SM00331">
    <property type="entry name" value="PP2C_SIG"/>
    <property type="match status" value="1"/>
</dbReference>
<dbReference type="Gene3D" id="3.60.40.10">
    <property type="entry name" value="PPM-type phosphatase domain"/>
    <property type="match status" value="1"/>
</dbReference>
<dbReference type="InterPro" id="IPR015655">
    <property type="entry name" value="PP2C"/>
</dbReference>
<accession>A0A6J6PC92</accession>
<dbReference type="GO" id="GO:0004722">
    <property type="term" value="F:protein serine/threonine phosphatase activity"/>
    <property type="evidence" value="ECO:0007669"/>
    <property type="project" value="InterPro"/>
</dbReference>
<dbReference type="SMART" id="SM00332">
    <property type="entry name" value="PP2Cc"/>
    <property type="match status" value="1"/>
</dbReference>
<evidence type="ECO:0000313" key="2">
    <source>
        <dbReference type="EMBL" id="CAB4693994.1"/>
    </source>
</evidence>
<evidence type="ECO:0000259" key="1">
    <source>
        <dbReference type="PROSITE" id="PS51746"/>
    </source>
</evidence>
<protein>
    <submittedName>
        <fullName evidence="2">Unannotated protein</fullName>
    </submittedName>
</protein>
<proteinExistence type="predicted"/>
<dbReference type="PANTHER" id="PTHR47992">
    <property type="entry name" value="PROTEIN PHOSPHATASE"/>
    <property type="match status" value="1"/>
</dbReference>
<dbReference type="CDD" id="cd00143">
    <property type="entry name" value="PP2Cc"/>
    <property type="match status" value="1"/>
</dbReference>
<organism evidence="2">
    <name type="scientific">freshwater metagenome</name>
    <dbReference type="NCBI Taxonomy" id="449393"/>
    <lineage>
        <taxon>unclassified sequences</taxon>
        <taxon>metagenomes</taxon>
        <taxon>ecological metagenomes</taxon>
    </lineage>
</organism>
<reference evidence="2" key="1">
    <citation type="submission" date="2020-05" db="EMBL/GenBank/DDBJ databases">
        <authorList>
            <person name="Chiriac C."/>
            <person name="Salcher M."/>
            <person name="Ghai R."/>
            <person name="Kavagutti S V."/>
        </authorList>
    </citation>
    <scope>NUCLEOTIDE SEQUENCE</scope>
</reference>
<feature type="domain" description="PPM-type phosphatase" evidence="1">
    <location>
        <begin position="6"/>
        <end position="230"/>
    </location>
</feature>
<gene>
    <name evidence="2" type="ORF">UFOPK2598_00214</name>
</gene>